<dbReference type="Proteomes" id="UP000011086">
    <property type="component" value="Unassembled WGS sequence"/>
</dbReference>
<accession>A0AA97PFJ8</accession>
<reference evidence="1" key="1">
    <citation type="journal article" date="2012" name="PLoS Genet.">
        <title>Comparative analysis of the genomes of two field isolates of the rice blast fungus Magnaporthe oryzae.</title>
        <authorList>
            <person name="Xue M."/>
            <person name="Yang J."/>
            <person name="Li Z."/>
            <person name="Hu S."/>
            <person name="Yao N."/>
            <person name="Dean R.A."/>
            <person name="Zhao W."/>
            <person name="Shen M."/>
            <person name="Zhang H."/>
            <person name="Li C."/>
            <person name="Liu L."/>
            <person name="Cao L."/>
            <person name="Xu X."/>
            <person name="Xing Y."/>
            <person name="Hsiang T."/>
            <person name="Zhang Z."/>
            <person name="Xu J.R."/>
            <person name="Peng Y.L."/>
        </authorList>
    </citation>
    <scope>NUCLEOTIDE SEQUENCE</scope>
    <source>
        <strain evidence="1">Y34</strain>
    </source>
</reference>
<name>A0AA97PFJ8_PYRO3</name>
<gene>
    <name evidence="1" type="ORF">OOU_Y34scaffold01044g2</name>
</gene>
<proteinExistence type="predicted"/>
<organism evidence="1">
    <name type="scientific">Pyricularia oryzae (strain Y34)</name>
    <name type="common">Rice blast fungus</name>
    <name type="synonym">Magnaporthe oryzae</name>
    <dbReference type="NCBI Taxonomy" id="1143189"/>
    <lineage>
        <taxon>Eukaryota</taxon>
        <taxon>Fungi</taxon>
        <taxon>Dikarya</taxon>
        <taxon>Ascomycota</taxon>
        <taxon>Pezizomycotina</taxon>
        <taxon>Sordariomycetes</taxon>
        <taxon>Sordariomycetidae</taxon>
        <taxon>Magnaporthales</taxon>
        <taxon>Pyriculariaceae</taxon>
        <taxon>Pyricularia</taxon>
    </lineage>
</organism>
<dbReference type="AlphaFoldDB" id="A0AA97PFJ8"/>
<dbReference type="EMBL" id="JH793626">
    <property type="protein sequence ID" value="ELQ32767.1"/>
    <property type="molecule type" value="Genomic_DNA"/>
</dbReference>
<protein>
    <submittedName>
        <fullName evidence="1">Uncharacterized protein</fullName>
    </submittedName>
</protein>
<sequence>MRAKSADGLLLWARNNCEIYKVDEPHKLIGFHSGYSANQKLYREAAEGSCPIGKSAKHVEIGARGNGC</sequence>
<evidence type="ECO:0000313" key="1">
    <source>
        <dbReference type="EMBL" id="ELQ32767.1"/>
    </source>
</evidence>